<dbReference type="InterPro" id="IPR052876">
    <property type="entry name" value="Insect_Hormone_Regulators"/>
</dbReference>
<dbReference type="Gene3D" id="2.10.90.10">
    <property type="entry name" value="Cystine-knot cytokines"/>
    <property type="match status" value="1"/>
</dbReference>
<dbReference type="PANTHER" id="PTHR39940:SF1">
    <property type="entry name" value="PROTHORACICOTROPIC HORMONE, ISOFORM F"/>
    <property type="match status" value="1"/>
</dbReference>
<dbReference type="EMBL" id="ATLV01023341">
    <property type="status" value="NOT_ANNOTATED_CDS"/>
    <property type="molecule type" value="Genomic_DNA"/>
</dbReference>
<feature type="region of interest" description="Disordered" evidence="1">
    <location>
        <begin position="106"/>
        <end position="148"/>
    </location>
</feature>
<feature type="compositionally biased region" description="Polar residues" evidence="1">
    <location>
        <begin position="114"/>
        <end position="124"/>
    </location>
</feature>
<dbReference type="AlphaFoldDB" id="A0A084WFF2"/>
<dbReference type="PANTHER" id="PTHR39940">
    <property type="entry name" value="PROTHORACICOTROPIC HORMONE, ISOFORM F"/>
    <property type="match status" value="1"/>
</dbReference>
<proteinExistence type="predicted"/>
<dbReference type="InterPro" id="IPR029034">
    <property type="entry name" value="Cystine-knot_cytokine"/>
</dbReference>
<dbReference type="Proteomes" id="UP000030765">
    <property type="component" value="Unassembled WGS sequence"/>
</dbReference>
<feature type="region of interest" description="Disordered" evidence="1">
    <location>
        <begin position="20"/>
        <end position="47"/>
    </location>
</feature>
<name>A0A084WFF2_ANOSI</name>
<organism evidence="2">
    <name type="scientific">Anopheles sinensis</name>
    <name type="common">Mosquito</name>
    <dbReference type="NCBI Taxonomy" id="74873"/>
    <lineage>
        <taxon>Eukaryota</taxon>
        <taxon>Metazoa</taxon>
        <taxon>Ecdysozoa</taxon>
        <taxon>Arthropoda</taxon>
        <taxon>Hexapoda</taxon>
        <taxon>Insecta</taxon>
        <taxon>Pterygota</taxon>
        <taxon>Neoptera</taxon>
        <taxon>Endopterygota</taxon>
        <taxon>Diptera</taxon>
        <taxon>Nematocera</taxon>
        <taxon>Culicoidea</taxon>
        <taxon>Culicidae</taxon>
        <taxon>Anophelinae</taxon>
        <taxon>Anopheles</taxon>
    </lineage>
</organism>
<dbReference type="SUPFAM" id="SSF57501">
    <property type="entry name" value="Cystine-knot cytokines"/>
    <property type="match status" value="1"/>
</dbReference>
<dbReference type="VEuPathDB" id="VectorBase:ASIS019672"/>
<feature type="compositionally biased region" description="Basic and acidic residues" evidence="1">
    <location>
        <begin position="125"/>
        <end position="139"/>
    </location>
</feature>
<evidence type="ECO:0000313" key="4">
    <source>
        <dbReference type="Proteomes" id="UP000030765"/>
    </source>
</evidence>
<dbReference type="EnsemblMetazoa" id="ASIC016946-RA">
    <property type="protein sequence ID" value="ASIC016946-PA"/>
    <property type="gene ID" value="ASIC016946"/>
</dbReference>
<gene>
    <name evidence="2" type="ORF">ZHAS_00016946</name>
</gene>
<reference evidence="2 4" key="1">
    <citation type="journal article" date="2014" name="BMC Genomics">
        <title>Genome sequence of Anopheles sinensis provides insight into genetics basis of mosquito competence for malaria parasites.</title>
        <authorList>
            <person name="Zhou D."/>
            <person name="Zhang D."/>
            <person name="Ding G."/>
            <person name="Shi L."/>
            <person name="Hou Q."/>
            <person name="Ye Y."/>
            <person name="Xu Y."/>
            <person name="Zhou H."/>
            <person name="Xiong C."/>
            <person name="Li S."/>
            <person name="Yu J."/>
            <person name="Hong S."/>
            <person name="Yu X."/>
            <person name="Zou P."/>
            <person name="Chen C."/>
            <person name="Chang X."/>
            <person name="Wang W."/>
            <person name="Lv Y."/>
            <person name="Sun Y."/>
            <person name="Ma L."/>
            <person name="Shen B."/>
            <person name="Zhu C."/>
        </authorList>
    </citation>
    <scope>NUCLEOTIDE SEQUENCE [LARGE SCALE GENOMIC DNA]</scope>
</reference>
<keyword evidence="4" id="KW-1185">Reference proteome</keyword>
<dbReference type="OrthoDB" id="5950649at2759"/>
<protein>
    <submittedName>
        <fullName evidence="2">AGAP000859-PA-like protein</fullName>
    </submittedName>
</protein>
<evidence type="ECO:0000256" key="1">
    <source>
        <dbReference type="SAM" id="MobiDB-lite"/>
    </source>
</evidence>
<dbReference type="GO" id="GO:0018445">
    <property type="term" value="F:prothoracicotrophic hormone activity"/>
    <property type="evidence" value="ECO:0007669"/>
    <property type="project" value="TreeGrafter"/>
</dbReference>
<evidence type="ECO:0000313" key="3">
    <source>
        <dbReference type="EnsemblMetazoa" id="ASIC016946-PA"/>
    </source>
</evidence>
<evidence type="ECO:0000313" key="2">
    <source>
        <dbReference type="EMBL" id="KFB48946.1"/>
    </source>
</evidence>
<dbReference type="VEuPathDB" id="VectorBase:ASIC016946"/>
<accession>A0A084WFF2</accession>
<reference evidence="3" key="2">
    <citation type="submission" date="2020-05" db="UniProtKB">
        <authorList>
            <consortium name="EnsemblMetazoa"/>
        </authorList>
    </citation>
    <scope>IDENTIFICATION</scope>
</reference>
<dbReference type="EMBL" id="KE525342">
    <property type="protein sequence ID" value="KFB48946.1"/>
    <property type="molecule type" value="Genomic_DNA"/>
</dbReference>
<sequence>MHFIEEVEVKLNAPGTQSLVDQKTEERSGKQKAANRKLQQEGELQVSTPDVPPWDWRVFVQLIVCGVLFVLILAPTDCKLKYTEVLHGNRPESLLLRSVNSAKRLDLQREDPATSDSSARLQSNGDRREQDADRDEVNRSGESSEDLSVSCFPPVDLFHKYDWAQYQLRHLPERSWVQDHTQTIDGETSARSSVKRSDYNRELSADLYAQYPSSCACQTKYELLDLGYTHFPRYIVNAICQNRSANSRKCWRGSSCKEIPYKVRVLTRRSANESSDQDHHSTLLPEPLREYWRFKTVTIAAACQCSI</sequence>